<comment type="caution">
    <text evidence="12">The sequence shown here is derived from an EMBL/GenBank/DDBJ whole genome shotgun (WGS) entry which is preliminary data.</text>
</comment>
<feature type="binding site" evidence="11">
    <location>
        <position position="86"/>
    </location>
    <ligand>
        <name>Fe(2+)</name>
        <dbReference type="ChEBI" id="CHEBI:29033"/>
        <note>for iron-dependent acireductone dioxygenase activity</note>
    </ligand>
</feature>
<dbReference type="GO" id="GO:0005506">
    <property type="term" value="F:iron ion binding"/>
    <property type="evidence" value="ECO:0007669"/>
    <property type="project" value="UniProtKB-UniRule"/>
</dbReference>
<organism evidence="12 13">
    <name type="scientific">Zophobas morio</name>
    <dbReference type="NCBI Taxonomy" id="2755281"/>
    <lineage>
        <taxon>Eukaryota</taxon>
        <taxon>Metazoa</taxon>
        <taxon>Ecdysozoa</taxon>
        <taxon>Arthropoda</taxon>
        <taxon>Hexapoda</taxon>
        <taxon>Insecta</taxon>
        <taxon>Pterygota</taxon>
        <taxon>Neoptera</taxon>
        <taxon>Endopterygota</taxon>
        <taxon>Coleoptera</taxon>
        <taxon>Polyphaga</taxon>
        <taxon>Cucujiformia</taxon>
        <taxon>Tenebrionidae</taxon>
        <taxon>Zophobas</taxon>
    </lineage>
</organism>
<evidence type="ECO:0000256" key="1">
    <source>
        <dbReference type="ARBA" id="ARBA00000428"/>
    </source>
</evidence>
<dbReference type="InterPro" id="IPR004313">
    <property type="entry name" value="ARD"/>
</dbReference>
<dbReference type="Pfam" id="PF03079">
    <property type="entry name" value="ARD"/>
    <property type="match status" value="1"/>
</dbReference>
<feature type="binding site" evidence="11">
    <location>
        <position position="90"/>
    </location>
    <ligand>
        <name>Fe(2+)</name>
        <dbReference type="ChEBI" id="CHEBI:29033"/>
        <note>for iron-dependent acireductone dioxygenase activity</note>
    </ligand>
</feature>
<evidence type="ECO:0000256" key="9">
    <source>
        <dbReference type="ARBA" id="ARBA00023167"/>
    </source>
</evidence>
<evidence type="ECO:0000256" key="8">
    <source>
        <dbReference type="ARBA" id="ARBA00023004"/>
    </source>
</evidence>
<evidence type="ECO:0000256" key="11">
    <source>
        <dbReference type="HAMAP-Rule" id="MF_03154"/>
    </source>
</evidence>
<evidence type="ECO:0000256" key="5">
    <source>
        <dbReference type="ARBA" id="ARBA00022723"/>
    </source>
</evidence>
<dbReference type="PANTHER" id="PTHR23418:SF0">
    <property type="entry name" value="ACIREDUCTONE DIOXYGENASE"/>
    <property type="match status" value="1"/>
</dbReference>
<comment type="catalytic activity">
    <reaction evidence="1 11">
        <text>1,2-dihydroxy-5-(methylsulfanyl)pent-1-en-3-one + O2 = 4-methylsulfanyl-2-oxobutanoate + formate + 2 H(+)</text>
        <dbReference type="Rhea" id="RHEA:24504"/>
        <dbReference type="ChEBI" id="CHEBI:15378"/>
        <dbReference type="ChEBI" id="CHEBI:15379"/>
        <dbReference type="ChEBI" id="CHEBI:15740"/>
        <dbReference type="ChEBI" id="CHEBI:16723"/>
        <dbReference type="ChEBI" id="CHEBI:49252"/>
        <dbReference type="EC" id="1.13.11.54"/>
    </reaction>
</comment>
<keyword evidence="4 11" id="KW-0028">Amino-acid biosynthesis</keyword>
<dbReference type="PANTHER" id="PTHR23418">
    <property type="entry name" value="ACIREDUCTONE DIOXYGENASE"/>
    <property type="match status" value="1"/>
</dbReference>
<comment type="similarity">
    <text evidence="11">Belongs to the acireductone dioxygenase (ARD) family.</text>
</comment>
<dbReference type="CDD" id="cd02232">
    <property type="entry name" value="cupin_ARD"/>
    <property type="match status" value="1"/>
</dbReference>
<dbReference type="Proteomes" id="UP001168821">
    <property type="component" value="Unassembled WGS sequence"/>
</dbReference>
<feature type="binding site" evidence="11">
    <location>
        <position position="86"/>
    </location>
    <ligand>
        <name>Ni(2+)</name>
        <dbReference type="ChEBI" id="CHEBI:49786"/>
        <note>for nickel-dependent acireductone dioxygenase activity</note>
    </ligand>
</feature>
<dbReference type="GO" id="GO:0010308">
    <property type="term" value="F:acireductone dioxygenase (Ni2+-requiring) activity"/>
    <property type="evidence" value="ECO:0007669"/>
    <property type="project" value="UniProtKB-UniRule"/>
</dbReference>
<dbReference type="InterPro" id="IPR027496">
    <property type="entry name" value="ARD_euk"/>
</dbReference>
<keyword evidence="10 11" id="KW-0539">Nucleus</keyword>
<feature type="binding site" evidence="11">
    <location>
        <position position="84"/>
    </location>
    <ligand>
        <name>Ni(2+)</name>
        <dbReference type="ChEBI" id="CHEBI:49786"/>
        <note>for nickel-dependent acireductone dioxygenase activity</note>
    </ligand>
</feature>
<dbReference type="EMBL" id="JALNTZ010000001">
    <property type="protein sequence ID" value="KAJ3665671.1"/>
    <property type="molecule type" value="Genomic_DNA"/>
</dbReference>
<keyword evidence="6 11" id="KW-0223">Dioxygenase</keyword>
<evidence type="ECO:0000256" key="6">
    <source>
        <dbReference type="ARBA" id="ARBA00022964"/>
    </source>
</evidence>
<dbReference type="InterPro" id="IPR014710">
    <property type="entry name" value="RmlC-like_jellyroll"/>
</dbReference>
<dbReference type="EC" id="1.13.11.53" evidence="11"/>
<keyword evidence="3 11" id="KW-0533">Nickel</keyword>
<evidence type="ECO:0000313" key="13">
    <source>
        <dbReference type="Proteomes" id="UP001168821"/>
    </source>
</evidence>
<keyword evidence="13" id="KW-1185">Reference proteome</keyword>
<name>A0AA38J1Y4_9CUCU</name>
<dbReference type="GO" id="GO:0005737">
    <property type="term" value="C:cytoplasm"/>
    <property type="evidence" value="ECO:0007669"/>
    <property type="project" value="UniProtKB-SubCell"/>
</dbReference>
<feature type="binding site" evidence="11">
    <location>
        <position position="90"/>
    </location>
    <ligand>
        <name>Ni(2+)</name>
        <dbReference type="ChEBI" id="CHEBI:49786"/>
        <note>for nickel-dependent acireductone dioxygenase activity</note>
    </ligand>
</feature>
<gene>
    <name evidence="12" type="ORF">Zmor_001158</name>
</gene>
<keyword evidence="2 11" id="KW-0963">Cytoplasm</keyword>
<keyword evidence="8 11" id="KW-0408">Iron</keyword>
<evidence type="ECO:0000256" key="10">
    <source>
        <dbReference type="ARBA" id="ARBA00023242"/>
    </source>
</evidence>
<dbReference type="GO" id="GO:0016151">
    <property type="term" value="F:nickel cation binding"/>
    <property type="evidence" value="ECO:0007669"/>
    <property type="project" value="UniProtKB-UniRule"/>
</dbReference>
<evidence type="ECO:0000256" key="4">
    <source>
        <dbReference type="ARBA" id="ARBA00022605"/>
    </source>
</evidence>
<comment type="pathway">
    <text evidence="11">Amino-acid biosynthesis; L-methionine biosynthesis via salvage pathway; L-methionine from S-methyl-5-thio-alpha-D-ribose 1-phosphate: step 5/6.</text>
</comment>
<dbReference type="AlphaFoldDB" id="A0AA38J1Y4"/>
<reference evidence="12" key="1">
    <citation type="journal article" date="2023" name="G3 (Bethesda)">
        <title>Whole genome assemblies of Zophobas morio and Tenebrio molitor.</title>
        <authorList>
            <person name="Kaur S."/>
            <person name="Stinson S.A."/>
            <person name="diCenzo G.C."/>
        </authorList>
    </citation>
    <scope>NUCLEOTIDE SEQUENCE</scope>
    <source>
        <strain evidence="12">QUZm001</strain>
    </source>
</reference>
<dbReference type="GO" id="GO:0019509">
    <property type="term" value="P:L-methionine salvage from methylthioadenosine"/>
    <property type="evidence" value="ECO:0007669"/>
    <property type="project" value="UniProtKB-UniRule"/>
</dbReference>
<keyword evidence="5 11" id="KW-0479">Metal-binding</keyword>
<evidence type="ECO:0000256" key="3">
    <source>
        <dbReference type="ARBA" id="ARBA00022596"/>
    </source>
</evidence>
<keyword evidence="9 11" id="KW-0486">Methionine biosynthesis</keyword>
<feature type="binding site" evidence="11">
    <location>
        <position position="84"/>
    </location>
    <ligand>
        <name>Fe(2+)</name>
        <dbReference type="ChEBI" id="CHEBI:29033"/>
        <note>for iron-dependent acireductone dioxygenase activity</note>
    </ligand>
</feature>
<evidence type="ECO:0000313" key="12">
    <source>
        <dbReference type="EMBL" id="KAJ3665671.1"/>
    </source>
</evidence>
<dbReference type="GO" id="GO:0010309">
    <property type="term" value="F:acireductone dioxygenase [iron(II)-requiring] activity"/>
    <property type="evidence" value="ECO:0007669"/>
    <property type="project" value="UniProtKB-UniRule"/>
</dbReference>
<dbReference type="InterPro" id="IPR011051">
    <property type="entry name" value="RmlC_Cupin_sf"/>
</dbReference>
<dbReference type="SUPFAM" id="SSF51182">
    <property type="entry name" value="RmlC-like cupins"/>
    <property type="match status" value="1"/>
</dbReference>
<comment type="catalytic activity">
    <reaction evidence="11">
        <text>1,2-dihydroxy-5-(methylsulfanyl)pent-1-en-3-one + O2 = 3-(methylsulfanyl)propanoate + CO + formate + 2 H(+)</text>
        <dbReference type="Rhea" id="RHEA:14161"/>
        <dbReference type="ChEBI" id="CHEBI:15378"/>
        <dbReference type="ChEBI" id="CHEBI:15379"/>
        <dbReference type="ChEBI" id="CHEBI:15740"/>
        <dbReference type="ChEBI" id="CHEBI:17245"/>
        <dbReference type="ChEBI" id="CHEBI:49016"/>
        <dbReference type="ChEBI" id="CHEBI:49252"/>
        <dbReference type="EC" id="1.13.11.53"/>
    </reaction>
</comment>
<dbReference type="HAMAP" id="MF_03154">
    <property type="entry name" value="Salvage_MtnD_euk"/>
    <property type="match status" value="1"/>
</dbReference>
<feature type="binding site" evidence="11">
    <location>
        <position position="129"/>
    </location>
    <ligand>
        <name>Fe(2+)</name>
        <dbReference type="ChEBI" id="CHEBI:29033"/>
        <note>for iron-dependent acireductone dioxygenase activity</note>
    </ligand>
</feature>
<protein>
    <recommendedName>
        <fullName evidence="11">Acireductone dioxygenase</fullName>
    </recommendedName>
    <alternativeName>
        <fullName evidence="11">Acireductone dioxygenase (Fe(2+)-requiring)</fullName>
        <shortName evidence="11">ARD'</shortName>
        <shortName evidence="11">Fe-ARD</shortName>
        <ecNumber evidence="11">1.13.11.54</ecNumber>
    </alternativeName>
    <alternativeName>
        <fullName evidence="11">Acireductone dioxygenase (Ni(2+)-requiring)</fullName>
        <shortName evidence="11">ARD</shortName>
        <shortName evidence="11">Ni-ARD</shortName>
        <ecNumber evidence="11">1.13.11.53</ecNumber>
    </alternativeName>
</protein>
<comment type="function">
    <text evidence="11">Catalyzes 2 different reactions between oxygen and the acireductone 1,2-dihydroxy-3-keto-5-methylthiopentene (DHK-MTPene) depending upon the metal bound in the active site. Fe-containing acireductone dioxygenase (Fe-ARD) produces formate and 2-keto-4-methylthiobutyrate (KMTB), the alpha-ketoacid precursor of methionine in the methionine recycle pathway. Ni-containing acireductone dioxygenase (Ni-ARD) produces methylthiopropionate, carbon monoxide and formate, and does not lie on the methionine recycle pathway.</text>
</comment>
<accession>A0AA38J1Y4</accession>
<comment type="cofactor">
    <cofactor evidence="11">
        <name>Fe(2+)</name>
        <dbReference type="ChEBI" id="CHEBI:29033"/>
    </cofactor>
    <cofactor evidence="11">
        <name>Ni(2+)</name>
        <dbReference type="ChEBI" id="CHEBI:49786"/>
    </cofactor>
    <text evidence="11">Binds either 1 Fe or Ni cation per monomer. Iron-binding promotes an acireductone dioxygenase reaction producing 2-keto-4-methylthiobutyrate, while nickel-binding promotes an acireductone dioxygenase reaction producing 3-(methylsulfanyl)propanoate.</text>
</comment>
<dbReference type="GO" id="GO:0005634">
    <property type="term" value="C:nucleus"/>
    <property type="evidence" value="ECO:0007669"/>
    <property type="project" value="UniProtKB-SubCell"/>
</dbReference>
<comment type="subcellular location">
    <subcellularLocation>
        <location evidence="11">Cytoplasm</location>
    </subcellularLocation>
    <subcellularLocation>
        <location evidence="11">Nucleus</location>
    </subcellularLocation>
</comment>
<dbReference type="EC" id="1.13.11.54" evidence="11"/>
<evidence type="ECO:0000256" key="2">
    <source>
        <dbReference type="ARBA" id="ARBA00022490"/>
    </source>
</evidence>
<sequence>MVRAWYMEGDGLDNPRDEHQRLPPKFITLEDLYKVSGVEHHALNVDTYEGDGSLEKIKEERGYEYEDVQETPGEGDLQDFYTEHLHETEEIRFVLEGCGYYDIRDNNDEWIRVEVVSGDLIIVPGGCYHRFMLDHTNSFKAKRLFIKDPQYKAFKRPADNMDCRQEYLQKLENGNFEIES</sequence>
<dbReference type="Gene3D" id="2.60.120.10">
    <property type="entry name" value="Jelly Rolls"/>
    <property type="match status" value="1"/>
</dbReference>
<evidence type="ECO:0000256" key="7">
    <source>
        <dbReference type="ARBA" id="ARBA00023002"/>
    </source>
</evidence>
<feature type="binding site" evidence="11">
    <location>
        <position position="129"/>
    </location>
    <ligand>
        <name>Ni(2+)</name>
        <dbReference type="ChEBI" id="CHEBI:49786"/>
        <note>for nickel-dependent acireductone dioxygenase activity</note>
    </ligand>
</feature>
<dbReference type="FunFam" id="2.60.120.10:FF:000099">
    <property type="entry name" value="1,2-dihydroxy-3-keto-5-methylthiopentene dioxygenase"/>
    <property type="match status" value="1"/>
</dbReference>
<proteinExistence type="inferred from homology"/>
<keyword evidence="7 11" id="KW-0560">Oxidoreductase</keyword>